<feature type="transmembrane region" description="Helical" evidence="10">
    <location>
        <begin position="571"/>
        <end position="599"/>
    </location>
</feature>
<dbReference type="GO" id="GO:0030672">
    <property type="term" value="C:synaptic vesicle membrane"/>
    <property type="evidence" value="ECO:0007669"/>
    <property type="project" value="TreeGrafter"/>
</dbReference>
<accession>A0AAV6GDE6</accession>
<dbReference type="GO" id="GO:0046928">
    <property type="term" value="P:regulation of neurotransmitter secretion"/>
    <property type="evidence" value="ECO:0007669"/>
    <property type="project" value="TreeGrafter"/>
</dbReference>
<comment type="subcellular location">
    <subcellularLocation>
        <location evidence="1">Membrane</location>
        <topology evidence="1">Multi-pass membrane protein</topology>
    </subcellularLocation>
</comment>
<dbReference type="CDD" id="cd08377">
    <property type="entry name" value="C2C_MCTP_PRT"/>
    <property type="match status" value="1"/>
</dbReference>
<dbReference type="InterPro" id="IPR013583">
    <property type="entry name" value="MCTP_C"/>
</dbReference>
<evidence type="ECO:0000256" key="4">
    <source>
        <dbReference type="ARBA" id="ARBA00022723"/>
    </source>
</evidence>
<evidence type="ECO:0000256" key="5">
    <source>
        <dbReference type="ARBA" id="ARBA00022737"/>
    </source>
</evidence>
<keyword evidence="4" id="KW-0479">Metal-binding</keyword>
<keyword evidence="6" id="KW-0106">Calcium</keyword>
<dbReference type="GO" id="GO:0005509">
    <property type="term" value="F:calcium ion binding"/>
    <property type="evidence" value="ECO:0007669"/>
    <property type="project" value="TreeGrafter"/>
</dbReference>
<keyword evidence="7 10" id="KW-1133">Transmembrane helix</keyword>
<dbReference type="SMART" id="SM00239">
    <property type="entry name" value="C2"/>
    <property type="match status" value="2"/>
</dbReference>
<comment type="similarity">
    <text evidence="2">Belongs to the MCTP family.</text>
</comment>
<evidence type="ECO:0000256" key="2">
    <source>
        <dbReference type="ARBA" id="ARBA00007923"/>
    </source>
</evidence>
<evidence type="ECO:0000256" key="1">
    <source>
        <dbReference type="ARBA" id="ARBA00004141"/>
    </source>
</evidence>
<proteinExistence type="inferred from homology"/>
<dbReference type="PANTHER" id="PTHR45911:SF9">
    <property type="entry name" value="MULTIPLE C2 AND TRANSMEMBRANE DOMAIN-CONTAINING PROTEIN 2"/>
    <property type="match status" value="1"/>
</dbReference>
<evidence type="ECO:0000256" key="7">
    <source>
        <dbReference type="ARBA" id="ARBA00022989"/>
    </source>
</evidence>
<dbReference type="PANTHER" id="PTHR45911">
    <property type="entry name" value="C2 DOMAIN-CONTAINING PROTEIN"/>
    <property type="match status" value="1"/>
</dbReference>
<evidence type="ECO:0000256" key="6">
    <source>
        <dbReference type="ARBA" id="ARBA00022837"/>
    </source>
</evidence>
<evidence type="ECO:0000256" key="10">
    <source>
        <dbReference type="SAM" id="Phobius"/>
    </source>
</evidence>
<dbReference type="Pfam" id="PF00168">
    <property type="entry name" value="C2"/>
    <property type="match status" value="3"/>
</dbReference>
<keyword evidence="5" id="KW-0677">Repeat</keyword>
<keyword evidence="3 10" id="KW-0812">Transmembrane</keyword>
<evidence type="ECO:0000256" key="9">
    <source>
        <dbReference type="SAM" id="MobiDB-lite"/>
    </source>
</evidence>
<organism evidence="12 13">
    <name type="scientific">Alosa alosa</name>
    <name type="common">allis shad</name>
    <dbReference type="NCBI Taxonomy" id="278164"/>
    <lineage>
        <taxon>Eukaryota</taxon>
        <taxon>Metazoa</taxon>
        <taxon>Chordata</taxon>
        <taxon>Craniata</taxon>
        <taxon>Vertebrata</taxon>
        <taxon>Euteleostomi</taxon>
        <taxon>Actinopterygii</taxon>
        <taxon>Neopterygii</taxon>
        <taxon>Teleostei</taxon>
        <taxon>Clupei</taxon>
        <taxon>Clupeiformes</taxon>
        <taxon>Clupeoidei</taxon>
        <taxon>Clupeidae</taxon>
        <taxon>Alosa</taxon>
    </lineage>
</organism>
<evidence type="ECO:0000256" key="3">
    <source>
        <dbReference type="ARBA" id="ARBA00022692"/>
    </source>
</evidence>
<feature type="domain" description="C2" evidence="11">
    <location>
        <begin position="267"/>
        <end position="384"/>
    </location>
</feature>
<feature type="transmembrane region" description="Helical" evidence="10">
    <location>
        <begin position="468"/>
        <end position="499"/>
    </location>
</feature>
<dbReference type="PROSITE" id="PS50004">
    <property type="entry name" value="C2"/>
    <property type="match status" value="2"/>
</dbReference>
<keyword evidence="8 10" id="KW-0472">Membrane</keyword>
<reference evidence="12" key="1">
    <citation type="submission" date="2020-10" db="EMBL/GenBank/DDBJ databases">
        <title>Chromosome-scale genome assembly of the Allis shad, Alosa alosa.</title>
        <authorList>
            <person name="Margot Z."/>
            <person name="Christophe K."/>
            <person name="Cabau C."/>
            <person name="Louis A."/>
            <person name="Berthelot C."/>
            <person name="Parey E."/>
            <person name="Roest Crollius H."/>
            <person name="Montfort J."/>
            <person name="Robinson-Rechavi M."/>
            <person name="Bucao C."/>
            <person name="Bouchez O."/>
            <person name="Gislard M."/>
            <person name="Lluch J."/>
            <person name="Milhes M."/>
            <person name="Lampietro C."/>
            <person name="Lopez Roques C."/>
            <person name="Donnadieu C."/>
            <person name="Braasch I."/>
            <person name="Desvignes T."/>
            <person name="Postlethwait J."/>
            <person name="Bobe J."/>
            <person name="Guiguen Y."/>
        </authorList>
    </citation>
    <scope>NUCLEOTIDE SEQUENCE</scope>
    <source>
        <strain evidence="12">M-15738</strain>
        <tissue evidence="12">Blood</tissue>
    </source>
</reference>
<evidence type="ECO:0000313" key="12">
    <source>
        <dbReference type="EMBL" id="KAG5273139.1"/>
    </source>
</evidence>
<dbReference type="Pfam" id="PF08372">
    <property type="entry name" value="PRT_C"/>
    <property type="match status" value="1"/>
</dbReference>
<feature type="region of interest" description="Disordered" evidence="9">
    <location>
        <begin position="1"/>
        <end position="25"/>
    </location>
</feature>
<dbReference type="AlphaFoldDB" id="A0AAV6GDE6"/>
<evidence type="ECO:0000259" key="11">
    <source>
        <dbReference type="PROSITE" id="PS50004"/>
    </source>
</evidence>
<dbReference type="FunFam" id="2.60.40.150:FF:000174">
    <property type="entry name" value="Multiple C2 domains, transmembrane 2a"/>
    <property type="match status" value="1"/>
</dbReference>
<sequence length="651" mass="74160">MERQSTKAKRCLRTSTQPGMNPSPSQCDLEHKLYVKVYDRDFRSHDYMGGSVVPINKLELDKTTELVLKLGDPNSKESNMGVVIMDLCLSIRDGPTKRNRWNLKRRGSIGKGQVPAQAQQLRGVDMRKNQVWSGVYSIVLVEGQDMPEAGQGDVYVRFRLGEQKFKSKNLCRKSNPQWREAFDFNQLDGLDVLQVEVCSKKGRKCDECWGLLDIDLSRLPDKQRQLYTRVLDPGKGRLVFLITLTPCSGASVSDLHSPPLDDLETSERVVYQYSLKNSLKNMNDVGFVQIKVIKASDIASADLSGKSNPFCVLELGNSKLQTQTIHKTLNPEWNKVFTFPIKDIHNVLVLTVYNEDGDKPSEFLGKVAVPLLSIQNGQAVTQYLKKDDLAAASKGTISLEMDVIYNPVRAGIRTFGPKEMKFLEDSPKFNKKILARNIYRVRRISTAILYTLRYIKSCFQWESTQRSIIAFVIFVLTVWQLELFMLPLFLLLLIAWNYFQNTPGAVSHSQDLENMSVAEDEEEDEKESEKKGLMDKIHMVQEIVLTVQNTLDEVASIGERIKNTINWSVPFLSYLACVMLFVATAALFFIPLRYIVLIWGVNKFTKKLRNPYAIDSNEVLDFLERVPSDVQKVQYSELRAPTTANPQRKKR</sequence>
<dbReference type="FunFam" id="2.60.40.150:FF:000019">
    <property type="entry name" value="Multiple C2 and transmembrane domain-containing protein 2 isoform 1"/>
    <property type="match status" value="1"/>
</dbReference>
<feature type="domain" description="C2" evidence="11">
    <location>
        <begin position="110"/>
        <end position="231"/>
    </location>
</feature>
<dbReference type="EMBL" id="JADWDJ010000011">
    <property type="protein sequence ID" value="KAG5273139.1"/>
    <property type="molecule type" value="Genomic_DNA"/>
</dbReference>
<dbReference type="SUPFAM" id="SSF49562">
    <property type="entry name" value="C2 domain (Calcium/lipid-binding domain, CaLB)"/>
    <property type="match status" value="3"/>
</dbReference>
<dbReference type="CDD" id="cd08376">
    <property type="entry name" value="C2B_MCTP_PRT"/>
    <property type="match status" value="1"/>
</dbReference>
<dbReference type="InterPro" id="IPR000008">
    <property type="entry name" value="C2_dom"/>
</dbReference>
<dbReference type="Gene3D" id="2.60.40.150">
    <property type="entry name" value="C2 domain"/>
    <property type="match status" value="2"/>
</dbReference>
<evidence type="ECO:0000256" key="8">
    <source>
        <dbReference type="ARBA" id="ARBA00023136"/>
    </source>
</evidence>
<name>A0AAV6GDE6_9TELE</name>
<gene>
    <name evidence="12" type="ORF">AALO_G00148070</name>
</gene>
<evidence type="ECO:0000313" key="13">
    <source>
        <dbReference type="Proteomes" id="UP000823561"/>
    </source>
</evidence>
<comment type="caution">
    <text evidence="12">The sequence shown here is derived from an EMBL/GenBank/DDBJ whole genome shotgun (WGS) entry which is preliminary data.</text>
</comment>
<dbReference type="Proteomes" id="UP000823561">
    <property type="component" value="Chromosome 11"/>
</dbReference>
<protein>
    <recommendedName>
        <fullName evidence="11">C2 domain-containing protein</fullName>
    </recommendedName>
</protein>
<feature type="compositionally biased region" description="Polar residues" evidence="9">
    <location>
        <begin position="13"/>
        <end position="25"/>
    </location>
</feature>
<dbReference type="InterPro" id="IPR035892">
    <property type="entry name" value="C2_domain_sf"/>
</dbReference>
<feature type="compositionally biased region" description="Basic residues" evidence="9">
    <location>
        <begin position="1"/>
        <end position="12"/>
    </location>
</feature>
<keyword evidence="13" id="KW-1185">Reference proteome</keyword>